<feature type="compositionally biased region" description="Basic and acidic residues" evidence="1">
    <location>
        <begin position="114"/>
        <end position="123"/>
    </location>
</feature>
<feature type="compositionally biased region" description="Basic and acidic residues" evidence="1">
    <location>
        <begin position="72"/>
        <end position="83"/>
    </location>
</feature>
<keyword evidence="2" id="KW-0732">Signal</keyword>
<evidence type="ECO:0000313" key="4">
    <source>
        <dbReference type="Proteomes" id="UP001146793"/>
    </source>
</evidence>
<feature type="compositionally biased region" description="Basic residues" evidence="1">
    <location>
        <begin position="84"/>
        <end position="113"/>
    </location>
</feature>
<evidence type="ECO:0000256" key="1">
    <source>
        <dbReference type="SAM" id="MobiDB-lite"/>
    </source>
</evidence>
<protein>
    <submittedName>
        <fullName evidence="3">Uncharacterized protein</fullName>
    </submittedName>
</protein>
<reference evidence="3" key="1">
    <citation type="submission" date="2022-08" db="EMBL/GenBank/DDBJ databases">
        <title>Novel sulphate-reducing endosymbionts in the free-living metamonad Anaeramoeba.</title>
        <authorList>
            <person name="Jerlstrom-Hultqvist J."/>
            <person name="Cepicka I."/>
            <person name="Gallot-Lavallee L."/>
            <person name="Salas-Leiva D."/>
            <person name="Curtis B.A."/>
            <person name="Zahonova K."/>
            <person name="Pipaliya S."/>
            <person name="Dacks J."/>
            <person name="Roger A.J."/>
        </authorList>
    </citation>
    <scope>NUCLEOTIDE SEQUENCE</scope>
    <source>
        <strain evidence="3">Busselton2</strain>
    </source>
</reference>
<gene>
    <name evidence="3" type="ORF">M0812_03051</name>
</gene>
<evidence type="ECO:0000256" key="2">
    <source>
        <dbReference type="SAM" id="SignalP"/>
    </source>
</evidence>
<sequence length="151" mass="17895">MFQTKTLVFVFLLVVCFTKTLSIEKKTDITGKQQNDLVAKSTENMDTVEVIHNLSGSLINIDISKIQEKETDFRKLQTNEKPKQKGNKKKKKKKMKKKKKKKNETKTIKNSKKKTNEKNWDQLTTQEKEFFINKRKKEFQDSFDRTFGKRN</sequence>
<dbReference type="AlphaFoldDB" id="A0AAV7YSE1"/>
<organism evidence="3 4">
    <name type="scientific">Anaeramoeba flamelloides</name>
    <dbReference type="NCBI Taxonomy" id="1746091"/>
    <lineage>
        <taxon>Eukaryota</taxon>
        <taxon>Metamonada</taxon>
        <taxon>Anaeramoebidae</taxon>
        <taxon>Anaeramoeba</taxon>
    </lineage>
</organism>
<name>A0AAV7YSE1_9EUKA</name>
<dbReference type="EMBL" id="JANTQA010000048">
    <property type="protein sequence ID" value="KAJ3431370.1"/>
    <property type="molecule type" value="Genomic_DNA"/>
</dbReference>
<comment type="caution">
    <text evidence="3">The sequence shown here is derived from an EMBL/GenBank/DDBJ whole genome shotgun (WGS) entry which is preliminary data.</text>
</comment>
<evidence type="ECO:0000313" key="3">
    <source>
        <dbReference type="EMBL" id="KAJ3431370.1"/>
    </source>
</evidence>
<dbReference type="Proteomes" id="UP001146793">
    <property type="component" value="Unassembled WGS sequence"/>
</dbReference>
<feature type="region of interest" description="Disordered" evidence="1">
    <location>
        <begin position="72"/>
        <end position="123"/>
    </location>
</feature>
<proteinExistence type="predicted"/>
<feature type="signal peptide" evidence="2">
    <location>
        <begin position="1"/>
        <end position="22"/>
    </location>
</feature>
<accession>A0AAV7YSE1</accession>
<feature type="chain" id="PRO_5043709320" evidence="2">
    <location>
        <begin position="23"/>
        <end position="151"/>
    </location>
</feature>